<dbReference type="EMBL" id="NBII01000007">
    <property type="protein sequence ID" value="PAV16915.1"/>
    <property type="molecule type" value="Genomic_DNA"/>
</dbReference>
<comment type="caution">
    <text evidence="6">The sequence shown here is derived from an EMBL/GenBank/DDBJ whole genome shotgun (WGS) entry which is preliminary data.</text>
</comment>
<dbReference type="Pfam" id="PF00673">
    <property type="entry name" value="Ribosomal_L5_C"/>
    <property type="match status" value="1"/>
</dbReference>
<name>A0A286UBK0_9AGAM</name>
<evidence type="ECO:0000256" key="3">
    <source>
        <dbReference type="ARBA" id="ARBA00023274"/>
    </source>
</evidence>
<proteinExistence type="inferred from homology"/>
<dbReference type="GO" id="GO:0005840">
    <property type="term" value="C:ribosome"/>
    <property type="evidence" value="ECO:0007669"/>
    <property type="project" value="UniProtKB-KW"/>
</dbReference>
<evidence type="ECO:0000313" key="6">
    <source>
        <dbReference type="EMBL" id="PAV16915.1"/>
    </source>
</evidence>
<dbReference type="Proteomes" id="UP000217199">
    <property type="component" value="Unassembled WGS sequence"/>
</dbReference>
<accession>A0A286UBK0</accession>
<gene>
    <name evidence="6" type="ORF">PNOK_0697900</name>
</gene>
<dbReference type="InParanoid" id="A0A286UBK0"/>
<dbReference type="Gene3D" id="3.30.1440.10">
    <property type="match status" value="1"/>
</dbReference>
<keyword evidence="7" id="KW-1185">Reference proteome</keyword>
<dbReference type="STRING" id="2282107.A0A286UBK0"/>
<evidence type="ECO:0000256" key="2">
    <source>
        <dbReference type="ARBA" id="ARBA00022980"/>
    </source>
</evidence>
<evidence type="ECO:0000313" key="7">
    <source>
        <dbReference type="Proteomes" id="UP000217199"/>
    </source>
</evidence>
<dbReference type="GO" id="GO:0006412">
    <property type="term" value="P:translation"/>
    <property type="evidence" value="ECO:0007669"/>
    <property type="project" value="InterPro"/>
</dbReference>
<comment type="similarity">
    <text evidence="1">Belongs to the universal ribosomal protein uL5 family.</text>
</comment>
<reference evidence="6 7" key="1">
    <citation type="journal article" date="2017" name="Mol. Ecol.">
        <title>Comparative and population genomic landscape of Phellinus noxius: A hypervariable fungus causing root rot in trees.</title>
        <authorList>
            <person name="Chung C.L."/>
            <person name="Lee T.J."/>
            <person name="Akiba M."/>
            <person name="Lee H.H."/>
            <person name="Kuo T.H."/>
            <person name="Liu D."/>
            <person name="Ke H.M."/>
            <person name="Yokoi T."/>
            <person name="Roa M.B."/>
            <person name="Lu M.J."/>
            <person name="Chang Y.Y."/>
            <person name="Ann P.J."/>
            <person name="Tsai J.N."/>
            <person name="Chen C.Y."/>
            <person name="Tzean S.S."/>
            <person name="Ota Y."/>
            <person name="Hattori T."/>
            <person name="Sahashi N."/>
            <person name="Liou R.F."/>
            <person name="Kikuchi T."/>
            <person name="Tsai I.J."/>
        </authorList>
    </citation>
    <scope>NUCLEOTIDE SEQUENCE [LARGE SCALE GENOMIC DNA]</scope>
    <source>
        <strain evidence="6 7">FFPRI411160</strain>
    </source>
</reference>
<feature type="domain" description="Large ribosomal subunit protein uL5 C-terminal" evidence="5">
    <location>
        <begin position="185"/>
        <end position="257"/>
    </location>
</feature>
<feature type="region of interest" description="Disordered" evidence="4">
    <location>
        <begin position="73"/>
        <end position="92"/>
    </location>
</feature>
<protein>
    <submittedName>
        <fullName evidence="6">Mitochondrial 50S ribosomal L5</fullName>
    </submittedName>
</protein>
<dbReference type="InterPro" id="IPR031309">
    <property type="entry name" value="Ribosomal_uL5_C"/>
</dbReference>
<dbReference type="InterPro" id="IPR002132">
    <property type="entry name" value="Ribosomal_uL5"/>
</dbReference>
<keyword evidence="3" id="KW-0687">Ribonucleoprotein</keyword>
<dbReference type="GO" id="GO:1990904">
    <property type="term" value="C:ribonucleoprotein complex"/>
    <property type="evidence" value="ECO:0007669"/>
    <property type="project" value="UniProtKB-KW"/>
</dbReference>
<dbReference type="GO" id="GO:0003735">
    <property type="term" value="F:structural constituent of ribosome"/>
    <property type="evidence" value="ECO:0007669"/>
    <property type="project" value="InterPro"/>
</dbReference>
<dbReference type="SUPFAM" id="SSF55282">
    <property type="entry name" value="RL5-like"/>
    <property type="match status" value="1"/>
</dbReference>
<dbReference type="InterPro" id="IPR022803">
    <property type="entry name" value="Ribosomal_uL5_dom_sf"/>
</dbReference>
<evidence type="ECO:0000256" key="4">
    <source>
        <dbReference type="SAM" id="MobiDB-lite"/>
    </source>
</evidence>
<evidence type="ECO:0000259" key="5">
    <source>
        <dbReference type="Pfam" id="PF00673"/>
    </source>
</evidence>
<sequence>MRKLAASFRARIPSAPRLVNAPRIRSWKTKDEQGLPIPGVNILVRDTHLSRLGEHYQNTLRDDLMYMTYVHESKARPPPREPRHMFDPEDPYSKHRKNPYVGGSQLHKKPPPVSTPENVVKLEKICLHSMQKNALVNRSNLLGTIAAFRAISGETEHGGGWKSSEGVQLVRGRKNVSGWVRPNLPIGVKVELKGEKMYEFLGSLVQFVLPRLREFEGVVLPPASANLATPAGVSGVVSMGIPPEAMGFFPQIEVNQDAYPRITRQGLYYQASNFHLLADNLIDMGFCIMRPKLDYIELIILMQKKEESK</sequence>
<keyword evidence="2" id="KW-0689">Ribosomal protein</keyword>
<evidence type="ECO:0000256" key="1">
    <source>
        <dbReference type="ARBA" id="ARBA00008553"/>
    </source>
</evidence>
<dbReference type="AlphaFoldDB" id="A0A286UBK0"/>
<organism evidence="6 7">
    <name type="scientific">Pyrrhoderma noxium</name>
    <dbReference type="NCBI Taxonomy" id="2282107"/>
    <lineage>
        <taxon>Eukaryota</taxon>
        <taxon>Fungi</taxon>
        <taxon>Dikarya</taxon>
        <taxon>Basidiomycota</taxon>
        <taxon>Agaricomycotina</taxon>
        <taxon>Agaricomycetes</taxon>
        <taxon>Hymenochaetales</taxon>
        <taxon>Hymenochaetaceae</taxon>
        <taxon>Pyrrhoderma</taxon>
    </lineage>
</organism>
<dbReference type="OrthoDB" id="539541at2759"/>
<dbReference type="FunCoup" id="A0A286UBK0">
    <property type="interactions" value="163"/>
</dbReference>
<dbReference type="PANTHER" id="PTHR11994">
    <property type="entry name" value="60S RIBOSOMAL PROTEIN L11-RELATED"/>
    <property type="match status" value="1"/>
</dbReference>